<dbReference type="VEuPathDB" id="FungiDB:I7I52_03064"/>
<dbReference type="Proteomes" id="UP000670092">
    <property type="component" value="Unassembled WGS sequence"/>
</dbReference>
<feature type="chain" id="PRO_5034362753" evidence="1">
    <location>
        <begin position="16"/>
        <end position="50"/>
    </location>
</feature>
<sequence length="50" mass="5699">MNTWYLWHLVQMADALSVRMLGLPLAGKKKKERYSGRIRVGGFFDASGLE</sequence>
<proteinExistence type="predicted"/>
<organism evidence="2 3">
    <name type="scientific">Ajellomyces capsulatus</name>
    <name type="common">Darling's disease fungus</name>
    <name type="synonym">Histoplasma capsulatum</name>
    <dbReference type="NCBI Taxonomy" id="5037"/>
    <lineage>
        <taxon>Eukaryota</taxon>
        <taxon>Fungi</taxon>
        <taxon>Dikarya</taxon>
        <taxon>Ascomycota</taxon>
        <taxon>Pezizomycotina</taxon>
        <taxon>Eurotiomycetes</taxon>
        <taxon>Eurotiomycetidae</taxon>
        <taxon>Onygenales</taxon>
        <taxon>Ajellomycetaceae</taxon>
        <taxon>Histoplasma</taxon>
    </lineage>
</organism>
<evidence type="ECO:0000313" key="3">
    <source>
        <dbReference type="Proteomes" id="UP000670092"/>
    </source>
</evidence>
<name>A0A8H7Z5T4_AJECA</name>
<gene>
    <name evidence="2" type="ORF">I7I52_03064</name>
</gene>
<evidence type="ECO:0000256" key="1">
    <source>
        <dbReference type="SAM" id="SignalP"/>
    </source>
</evidence>
<comment type="caution">
    <text evidence="2">The sequence shown here is derived from an EMBL/GenBank/DDBJ whole genome shotgun (WGS) entry which is preliminary data.</text>
</comment>
<dbReference type="EMBL" id="JAEVHI010000001">
    <property type="protein sequence ID" value="KAG5304659.1"/>
    <property type="molecule type" value="Genomic_DNA"/>
</dbReference>
<reference evidence="2 3" key="1">
    <citation type="submission" date="2021-01" db="EMBL/GenBank/DDBJ databases">
        <title>Chromosome-level genome assembly of a human fungal pathogen reveals clustering of transcriptionally co-regulated genes.</title>
        <authorList>
            <person name="Voorhies M."/>
            <person name="Cohen S."/>
            <person name="Shea T.P."/>
            <person name="Petrus S."/>
            <person name="Munoz J.F."/>
            <person name="Poplawski S."/>
            <person name="Goldman W.E."/>
            <person name="Michael T."/>
            <person name="Cuomo C.A."/>
            <person name="Sil A."/>
            <person name="Beyhan S."/>
        </authorList>
    </citation>
    <scope>NUCLEOTIDE SEQUENCE [LARGE SCALE GENOMIC DNA]</scope>
    <source>
        <strain evidence="2 3">G184AR</strain>
    </source>
</reference>
<protein>
    <submittedName>
        <fullName evidence="2">Uncharacterized protein</fullName>
    </submittedName>
</protein>
<keyword evidence="1" id="KW-0732">Signal</keyword>
<accession>A0A8H7Z5T4</accession>
<dbReference type="AlphaFoldDB" id="A0A8H7Z5T4"/>
<feature type="signal peptide" evidence="1">
    <location>
        <begin position="1"/>
        <end position="15"/>
    </location>
</feature>
<evidence type="ECO:0000313" key="2">
    <source>
        <dbReference type="EMBL" id="KAG5304659.1"/>
    </source>
</evidence>